<sequence length="96" mass="9877">MYLDVVLERLRAALPVGAASDSFTIRCRESSPEVMDSGAGTIFKTTTFEIAPASPERVGRTLLDLPSWTGRVEALAAGVTTPGGLVAASAGSPGLN</sequence>
<dbReference type="EMBL" id="JBHUCO010000007">
    <property type="protein sequence ID" value="MFD1517203.1"/>
    <property type="molecule type" value="Genomic_DNA"/>
</dbReference>
<comment type="caution">
    <text evidence="1">The sequence shown here is derived from an EMBL/GenBank/DDBJ whole genome shotgun (WGS) entry which is preliminary data.</text>
</comment>
<protein>
    <submittedName>
        <fullName evidence="1">Uncharacterized protein</fullName>
    </submittedName>
</protein>
<accession>A0ABW4ER53</accession>
<dbReference type="RefSeq" id="WP_344718934.1">
    <property type="nucleotide sequence ID" value="NZ_BAAAUS010000002.1"/>
</dbReference>
<gene>
    <name evidence="1" type="ORF">ACFSJD_06890</name>
</gene>
<evidence type="ECO:0000313" key="1">
    <source>
        <dbReference type="EMBL" id="MFD1517203.1"/>
    </source>
</evidence>
<evidence type="ECO:0000313" key="2">
    <source>
        <dbReference type="Proteomes" id="UP001597114"/>
    </source>
</evidence>
<keyword evidence="2" id="KW-1185">Reference proteome</keyword>
<proteinExistence type="predicted"/>
<organism evidence="1 2">
    <name type="scientific">Pseudonocardia yunnanensis</name>
    <dbReference type="NCBI Taxonomy" id="58107"/>
    <lineage>
        <taxon>Bacteria</taxon>
        <taxon>Bacillati</taxon>
        <taxon>Actinomycetota</taxon>
        <taxon>Actinomycetes</taxon>
        <taxon>Pseudonocardiales</taxon>
        <taxon>Pseudonocardiaceae</taxon>
        <taxon>Pseudonocardia</taxon>
    </lineage>
</organism>
<reference evidence="2" key="1">
    <citation type="journal article" date="2019" name="Int. J. Syst. Evol. Microbiol.">
        <title>The Global Catalogue of Microorganisms (GCM) 10K type strain sequencing project: providing services to taxonomists for standard genome sequencing and annotation.</title>
        <authorList>
            <consortium name="The Broad Institute Genomics Platform"/>
            <consortium name="The Broad Institute Genome Sequencing Center for Infectious Disease"/>
            <person name="Wu L."/>
            <person name="Ma J."/>
        </authorList>
    </citation>
    <scope>NUCLEOTIDE SEQUENCE [LARGE SCALE GENOMIC DNA]</scope>
    <source>
        <strain evidence="2">CCM 7043</strain>
    </source>
</reference>
<dbReference type="Proteomes" id="UP001597114">
    <property type="component" value="Unassembled WGS sequence"/>
</dbReference>
<name>A0ABW4ER53_9PSEU</name>